<evidence type="ECO:0000313" key="13">
    <source>
        <dbReference type="Proteomes" id="UP001283366"/>
    </source>
</evidence>
<evidence type="ECO:0000256" key="4">
    <source>
        <dbReference type="ARBA" id="ARBA00022490"/>
    </source>
</evidence>
<dbReference type="GO" id="GO:0005737">
    <property type="term" value="C:cytoplasm"/>
    <property type="evidence" value="ECO:0007669"/>
    <property type="project" value="UniProtKB-SubCell"/>
</dbReference>
<dbReference type="FunFam" id="3.40.50.1100:FF:000015">
    <property type="entry name" value="Cysteine synthase B"/>
    <property type="match status" value="1"/>
</dbReference>
<reference evidence="10 13" key="2">
    <citation type="submission" date="2023-11" db="EMBL/GenBank/DDBJ databases">
        <title>Plant-associative lifestyle of Vibrio porteresiae and its evolutionary dynamics.</title>
        <authorList>
            <person name="Rameshkumar N."/>
            <person name="Kirti K."/>
        </authorList>
    </citation>
    <scope>NUCLEOTIDE SEQUENCE [LARGE SCALE GENOMIC DNA]</scope>
    <source>
        <strain evidence="10 13">MSSRF38</strain>
    </source>
</reference>
<evidence type="ECO:0000313" key="10">
    <source>
        <dbReference type="EMBL" id="MDW6003560.1"/>
    </source>
</evidence>
<dbReference type="GO" id="GO:0016829">
    <property type="term" value="F:lyase activity"/>
    <property type="evidence" value="ECO:0007669"/>
    <property type="project" value="UniProtKB-KW"/>
</dbReference>
<dbReference type="RefSeq" id="WP_087479659.1">
    <property type="nucleotide sequence ID" value="NZ_AP024883.1"/>
</dbReference>
<keyword evidence="11" id="KW-0808">Transferase</keyword>
<dbReference type="EC" id="2.5.1.47" evidence="11"/>
<dbReference type="GO" id="GO:0004124">
    <property type="term" value="F:cysteine synthase activity"/>
    <property type="evidence" value="ECO:0007669"/>
    <property type="project" value="UniProtKB-EC"/>
</dbReference>
<comment type="catalytic activity">
    <reaction evidence="7">
        <text>O-acetyl-L-serine + hydrogen sulfide = L-cysteine + acetate</text>
        <dbReference type="Rhea" id="RHEA:14829"/>
        <dbReference type="ChEBI" id="CHEBI:29919"/>
        <dbReference type="ChEBI" id="CHEBI:30089"/>
        <dbReference type="ChEBI" id="CHEBI:35235"/>
        <dbReference type="ChEBI" id="CHEBI:58340"/>
        <dbReference type="EC" id="2.5.1.47"/>
    </reaction>
</comment>
<dbReference type="SUPFAM" id="SSF53686">
    <property type="entry name" value="Tryptophan synthase beta subunit-like PLP-dependent enzymes"/>
    <property type="match status" value="1"/>
</dbReference>
<organism evidence="11 12">
    <name type="scientific">Vibrio mangrovi</name>
    <dbReference type="NCBI Taxonomy" id="474394"/>
    <lineage>
        <taxon>Bacteria</taxon>
        <taxon>Pseudomonadati</taxon>
        <taxon>Pseudomonadota</taxon>
        <taxon>Gammaproteobacteria</taxon>
        <taxon>Vibrionales</taxon>
        <taxon>Vibrionaceae</taxon>
        <taxon>Vibrio</taxon>
    </lineage>
</organism>
<dbReference type="PANTHER" id="PTHR10314">
    <property type="entry name" value="CYSTATHIONINE BETA-SYNTHASE"/>
    <property type="match status" value="1"/>
</dbReference>
<comment type="cofactor">
    <cofactor evidence="1">
        <name>pyridoxal 5'-phosphate</name>
        <dbReference type="ChEBI" id="CHEBI:597326"/>
    </cofactor>
</comment>
<sequence length="375" mass="42185">MLRDHHWIKQAIHKIMAEEEHHQETPLIKLSVPGLQTIDIYLKDESQHPTGSLKHRLARSLFLYALTNGLIGPDTPIIESSSGSTAVSEAYFAQMLGLPFYAVMPRTTARKKVELIEQYGGQAHFVEHSGDIYPVARQLAEKLNGHYMDQFTYAERASDWRGTDNIAHAIFEQMKHERYPVPRWLIMSAGTGGTSATLGRHIHYRQYPTQLCVADCENSVFYDAFCHNDFLLTHQQSSRIEGIGRPRVEPSFIPGVIDTMIMIPDAASVAAIYWLEQKTGRKAGPSTGTNLYATLKLARQMQENGESGALVTVWCDDGERYLDCYYNPDWVDKHIGSVEPYLAQLDSFDLTGNFSDDLQSNMTVLSELPTGEVIS</sequence>
<name>A0A1Y6IPU0_9VIBR</name>
<comment type="subcellular location">
    <subcellularLocation>
        <location evidence="2">Cytoplasm</location>
    </subcellularLocation>
</comment>
<evidence type="ECO:0000256" key="1">
    <source>
        <dbReference type="ARBA" id="ARBA00001933"/>
    </source>
</evidence>
<comment type="pathway">
    <text evidence="3">Amino-acid biosynthesis; L-cysteine biosynthesis; L-cysteine from L-serine: step 2/2.</text>
</comment>
<keyword evidence="6" id="KW-0456">Lyase</keyword>
<evidence type="ECO:0000313" key="11">
    <source>
        <dbReference type="EMBL" id="SMR99648.1"/>
    </source>
</evidence>
<evidence type="ECO:0000259" key="9">
    <source>
        <dbReference type="Pfam" id="PF00291"/>
    </source>
</evidence>
<keyword evidence="4" id="KW-0963">Cytoplasm</keyword>
<dbReference type="Proteomes" id="UP001283366">
    <property type="component" value="Unassembled WGS sequence"/>
</dbReference>
<feature type="domain" description="Tryptophan synthase beta chain-like PALP" evidence="9">
    <location>
        <begin position="20"/>
        <end position="305"/>
    </location>
</feature>
<evidence type="ECO:0000256" key="6">
    <source>
        <dbReference type="ARBA" id="ARBA00023239"/>
    </source>
</evidence>
<evidence type="ECO:0000313" key="12">
    <source>
        <dbReference type="Proteomes" id="UP000196125"/>
    </source>
</evidence>
<keyword evidence="13" id="KW-1185">Reference proteome</keyword>
<proteinExistence type="predicted"/>
<dbReference type="InterPro" id="IPR050214">
    <property type="entry name" value="Cys_Synth/Cystath_Beta-Synth"/>
</dbReference>
<dbReference type="OrthoDB" id="7624112at2"/>
<gene>
    <name evidence="11" type="primary">cysK_1</name>
    <name evidence="10" type="ORF">SBX37_11940</name>
    <name evidence="11" type="ORF">VIM7927_00876</name>
</gene>
<dbReference type="AlphaFoldDB" id="A0A1Y6IPU0"/>
<dbReference type="Proteomes" id="UP000196125">
    <property type="component" value="Unassembled WGS sequence"/>
</dbReference>
<dbReference type="InterPro" id="IPR001926">
    <property type="entry name" value="TrpB-like_PALP"/>
</dbReference>
<keyword evidence="5" id="KW-0663">Pyridoxal phosphate</keyword>
<comment type="function">
    <text evidence="8">A cysteine desulfhydrase that generates hydrogen sulfide, H(2)S. The H(2)S produced by this enzyme stimulates respiration in M.tuberculosis, mediated primarily via cytochrome bd with a lesser contribution from cytochrome bc1/aa3. H(2)S modulates the balance between respiration and glycolysis, and also contributes to redox homeostasis. Probably eliminates toxic levels of Cys (which can induce oxidative stress).</text>
</comment>
<protein>
    <submittedName>
        <fullName evidence="10 11">Cysteine synthase</fullName>
        <ecNumber evidence="11">2.5.1.47</ecNumber>
    </submittedName>
</protein>
<dbReference type="Pfam" id="PF00291">
    <property type="entry name" value="PALP"/>
    <property type="match status" value="1"/>
</dbReference>
<dbReference type="Gene3D" id="3.40.50.1100">
    <property type="match status" value="2"/>
</dbReference>
<evidence type="ECO:0000256" key="3">
    <source>
        <dbReference type="ARBA" id="ARBA00004962"/>
    </source>
</evidence>
<evidence type="ECO:0000256" key="8">
    <source>
        <dbReference type="ARBA" id="ARBA00055251"/>
    </source>
</evidence>
<accession>A0A1Y6IPU0</accession>
<dbReference type="EMBL" id="JAWRCO010000001">
    <property type="protein sequence ID" value="MDW6003560.1"/>
    <property type="molecule type" value="Genomic_DNA"/>
</dbReference>
<dbReference type="EMBL" id="FXXI01000001">
    <property type="protein sequence ID" value="SMR99648.1"/>
    <property type="molecule type" value="Genomic_DNA"/>
</dbReference>
<evidence type="ECO:0000256" key="2">
    <source>
        <dbReference type="ARBA" id="ARBA00004496"/>
    </source>
</evidence>
<dbReference type="InterPro" id="IPR036052">
    <property type="entry name" value="TrpB-like_PALP_sf"/>
</dbReference>
<evidence type="ECO:0000256" key="7">
    <source>
        <dbReference type="ARBA" id="ARBA00047931"/>
    </source>
</evidence>
<evidence type="ECO:0000256" key="5">
    <source>
        <dbReference type="ARBA" id="ARBA00022898"/>
    </source>
</evidence>
<reference evidence="11 12" key="1">
    <citation type="submission" date="2017-05" db="EMBL/GenBank/DDBJ databases">
        <authorList>
            <person name="Song R."/>
            <person name="Chenine A.L."/>
            <person name="Ruprecht R.M."/>
        </authorList>
    </citation>
    <scope>NUCLEOTIDE SEQUENCE [LARGE SCALE GENOMIC DNA]</scope>
    <source>
        <strain evidence="11 12">CECT 7927</strain>
    </source>
</reference>